<dbReference type="EMBL" id="FSRC01000001">
    <property type="protein sequence ID" value="SIN70010.1"/>
    <property type="molecule type" value="Genomic_DNA"/>
</dbReference>
<proteinExistence type="predicted"/>
<dbReference type="STRING" id="226505.SAMN05444394_0890"/>
<name>A0A1N6DGV4_9BACT</name>
<evidence type="ECO:0000313" key="3">
    <source>
        <dbReference type="Proteomes" id="UP000185221"/>
    </source>
</evidence>
<dbReference type="OrthoDB" id="1449298at2"/>
<protein>
    <recommendedName>
        <fullName evidence="1">DUF6966 domain-containing protein</fullName>
    </recommendedName>
</protein>
<dbReference type="RefSeq" id="WP_143185835.1">
    <property type="nucleotide sequence ID" value="NZ_FSRC01000001.1"/>
</dbReference>
<reference evidence="3" key="1">
    <citation type="submission" date="2016-11" db="EMBL/GenBank/DDBJ databases">
        <authorList>
            <person name="Varghese N."/>
            <person name="Submissions S."/>
        </authorList>
    </citation>
    <scope>NUCLEOTIDE SEQUENCE [LARGE SCALE GENOMIC DNA]</scope>
    <source>
        <strain evidence="3">DSM 15292</strain>
    </source>
</reference>
<dbReference type="Proteomes" id="UP000185221">
    <property type="component" value="Unassembled WGS sequence"/>
</dbReference>
<feature type="domain" description="DUF6966" evidence="1">
    <location>
        <begin position="18"/>
        <end position="59"/>
    </location>
</feature>
<evidence type="ECO:0000259" key="1">
    <source>
        <dbReference type="Pfam" id="PF22294"/>
    </source>
</evidence>
<gene>
    <name evidence="2" type="ORF">SAMN05444394_0890</name>
</gene>
<accession>A0A1N6DGV4</accession>
<dbReference type="InterPro" id="IPR054239">
    <property type="entry name" value="DUF6966"/>
</dbReference>
<keyword evidence="3" id="KW-1185">Reference proteome</keyword>
<sequence length="243" mass="28428">MTDHYKISLRILKRLLEESDNSHWANWISTDIELWESKKDVKHHLGAYGGMGSINDLYVGGTDKLGIWNNQVFDTIKNLCWSLAKHRIDTAPTSLKFYQYGTGQMSGWRCRNCGHSRLDENQIEQYLSFKFLPELITDLIKKDELENLLPISNWIDTEEIESVRIRIKKYLTTSEIEVSKFQSWLKTCPKCESDDICVYRWEWGDTEKTIIESKDNLKIKKSQHTTMAIPKKGFIAKLKSWLS</sequence>
<organism evidence="2 3">
    <name type="scientific">Algoriphagus halophilus</name>
    <dbReference type="NCBI Taxonomy" id="226505"/>
    <lineage>
        <taxon>Bacteria</taxon>
        <taxon>Pseudomonadati</taxon>
        <taxon>Bacteroidota</taxon>
        <taxon>Cytophagia</taxon>
        <taxon>Cytophagales</taxon>
        <taxon>Cyclobacteriaceae</taxon>
        <taxon>Algoriphagus</taxon>
    </lineage>
</organism>
<dbReference type="AlphaFoldDB" id="A0A1N6DGV4"/>
<dbReference type="Pfam" id="PF22294">
    <property type="entry name" value="DUF6966"/>
    <property type="match status" value="1"/>
</dbReference>
<evidence type="ECO:0000313" key="2">
    <source>
        <dbReference type="EMBL" id="SIN70010.1"/>
    </source>
</evidence>